<dbReference type="SMART" id="SM00213">
    <property type="entry name" value="UBQ"/>
    <property type="match status" value="1"/>
</dbReference>
<dbReference type="PROSITE" id="PS50053">
    <property type="entry name" value="UBIQUITIN_2"/>
    <property type="match status" value="1"/>
</dbReference>
<protein>
    <recommendedName>
        <fullName evidence="1">Ubiquitin-like domain-containing protein</fullName>
    </recommendedName>
</protein>
<dbReference type="EMBL" id="CAJJDM010000089">
    <property type="protein sequence ID" value="CAD8090664.1"/>
    <property type="molecule type" value="Genomic_DNA"/>
</dbReference>
<evidence type="ECO:0000313" key="3">
    <source>
        <dbReference type="Proteomes" id="UP000688137"/>
    </source>
</evidence>
<reference evidence="2" key="1">
    <citation type="submission" date="2021-01" db="EMBL/GenBank/DDBJ databases">
        <authorList>
            <consortium name="Genoscope - CEA"/>
            <person name="William W."/>
        </authorList>
    </citation>
    <scope>NUCLEOTIDE SEQUENCE</scope>
</reference>
<dbReference type="CDD" id="cd17039">
    <property type="entry name" value="Ubl_ubiquitin_like"/>
    <property type="match status" value="1"/>
</dbReference>
<accession>A0A8S1NUG7</accession>
<feature type="domain" description="Ubiquitin-like" evidence="1">
    <location>
        <begin position="1"/>
        <end position="68"/>
    </location>
</feature>
<dbReference type="Proteomes" id="UP000688137">
    <property type="component" value="Unassembled WGS sequence"/>
</dbReference>
<dbReference type="AlphaFoldDB" id="A0A8S1NUG7"/>
<proteinExistence type="predicted"/>
<dbReference type="OMA" id="NELHDNQ"/>
<evidence type="ECO:0000313" key="2">
    <source>
        <dbReference type="EMBL" id="CAD8090664.1"/>
    </source>
</evidence>
<name>A0A8S1NUG7_PARPR</name>
<dbReference type="Pfam" id="PF00240">
    <property type="entry name" value="ubiquitin"/>
    <property type="match status" value="1"/>
</dbReference>
<gene>
    <name evidence="2" type="ORF">PPRIM_AZ9-3.1.T0860148</name>
</gene>
<comment type="caution">
    <text evidence="2">The sequence shown here is derived from an EMBL/GenBank/DDBJ whole genome shotgun (WGS) entry which is preliminary data.</text>
</comment>
<dbReference type="InterPro" id="IPR000626">
    <property type="entry name" value="Ubiquitin-like_dom"/>
</dbReference>
<organism evidence="2 3">
    <name type="scientific">Paramecium primaurelia</name>
    <dbReference type="NCBI Taxonomy" id="5886"/>
    <lineage>
        <taxon>Eukaryota</taxon>
        <taxon>Sar</taxon>
        <taxon>Alveolata</taxon>
        <taxon>Ciliophora</taxon>
        <taxon>Intramacronucleata</taxon>
        <taxon>Oligohymenophorea</taxon>
        <taxon>Peniculida</taxon>
        <taxon>Parameciidae</taxon>
        <taxon>Paramecium</taxon>
    </lineage>
</organism>
<keyword evidence="3" id="KW-1185">Reference proteome</keyword>
<sequence length="75" mass="8707">MKIIICNMMEQHFEFQVNPNDTVLQLKQLFCQKEGSVLANCRLTHGQNELHDNQTIQQSNLKDGDIIYHSMNLGF</sequence>
<evidence type="ECO:0000259" key="1">
    <source>
        <dbReference type="PROSITE" id="PS50053"/>
    </source>
</evidence>